<feature type="signal peptide" evidence="2">
    <location>
        <begin position="1"/>
        <end position="19"/>
    </location>
</feature>
<accession>A0A6B8RS99</accession>
<organism evidence="4 5">
    <name type="scientific">Paenibacillus psychroresistens</name>
    <dbReference type="NCBI Taxonomy" id="1778678"/>
    <lineage>
        <taxon>Bacteria</taxon>
        <taxon>Bacillati</taxon>
        <taxon>Bacillota</taxon>
        <taxon>Bacilli</taxon>
        <taxon>Bacillales</taxon>
        <taxon>Paenibacillaceae</taxon>
        <taxon>Paenibacillus</taxon>
    </lineage>
</organism>
<sequence length="318" mass="36062">MWKMVLLAILIILSACDNSGIQGENISQVSELTEKGTPLVSSKPESSVTKEPNTPSPSSVEATNINLIESFIDFYIFSWANAVNENDFDSISASLVEGSELYNSEKSYIQESYNKGIKITLLDNVDETQKIGENEYKSTVTMNVEIIEQDNKSTQTFKKVFIVTKLDQERKIKQIENIIDSISESTRWIDFSTKEFLSERKLVQDFYKDEINEIRKVEGSNQELDFSMALEDLNSDGVKEIIVALHDLIFTGANSNSNIQIFEVVNGKLQDHIIGQAYLALDENGHQKELGILNSESNKWKDITLNKDIFKWDGQNYQ</sequence>
<evidence type="ECO:0000256" key="1">
    <source>
        <dbReference type="SAM" id="MobiDB-lite"/>
    </source>
</evidence>
<feature type="compositionally biased region" description="Polar residues" evidence="1">
    <location>
        <begin position="39"/>
        <end position="60"/>
    </location>
</feature>
<evidence type="ECO:0000259" key="3">
    <source>
        <dbReference type="Pfam" id="PF22819"/>
    </source>
</evidence>
<feature type="domain" description="TcaA protein NTF2-like" evidence="3">
    <location>
        <begin position="67"/>
        <end position="175"/>
    </location>
</feature>
<evidence type="ECO:0000313" key="4">
    <source>
        <dbReference type="EMBL" id="QGQ98819.1"/>
    </source>
</evidence>
<dbReference type="Pfam" id="PF22819">
    <property type="entry name" value="TcaA_5th"/>
    <property type="match status" value="1"/>
</dbReference>
<gene>
    <name evidence="4" type="ORF">EHS13_30045</name>
</gene>
<dbReference type="KEGG" id="ppsc:EHS13_30045"/>
<dbReference type="RefSeq" id="WP_155703924.1">
    <property type="nucleotide sequence ID" value="NZ_CP034235.1"/>
</dbReference>
<proteinExistence type="predicted"/>
<dbReference type="PROSITE" id="PS51257">
    <property type="entry name" value="PROKAR_LIPOPROTEIN"/>
    <property type="match status" value="1"/>
</dbReference>
<dbReference type="EMBL" id="CP034235">
    <property type="protein sequence ID" value="QGQ98819.1"/>
    <property type="molecule type" value="Genomic_DNA"/>
</dbReference>
<dbReference type="InterPro" id="IPR054528">
    <property type="entry name" value="TcaA_5th"/>
</dbReference>
<feature type="region of interest" description="Disordered" evidence="1">
    <location>
        <begin position="33"/>
        <end position="60"/>
    </location>
</feature>
<evidence type="ECO:0000313" key="5">
    <source>
        <dbReference type="Proteomes" id="UP000426246"/>
    </source>
</evidence>
<feature type="chain" id="PRO_5038818902" description="TcaA protein NTF2-like domain-containing protein" evidence="2">
    <location>
        <begin position="20"/>
        <end position="318"/>
    </location>
</feature>
<keyword evidence="2" id="KW-0732">Signal</keyword>
<name>A0A6B8RS99_9BACL</name>
<keyword evidence="5" id="KW-1185">Reference proteome</keyword>
<reference evidence="5" key="1">
    <citation type="submission" date="2018-11" db="EMBL/GenBank/DDBJ databases">
        <title>Complete genome sequence of Paenibacillus sp. ML311-T8.</title>
        <authorList>
            <person name="Nam Y.-D."/>
            <person name="Kang J."/>
            <person name="Chung W.-H."/>
            <person name="Park Y.S."/>
        </authorList>
    </citation>
    <scope>NUCLEOTIDE SEQUENCE [LARGE SCALE GENOMIC DNA]</scope>
    <source>
        <strain evidence="5">ML311-T8</strain>
    </source>
</reference>
<dbReference type="AlphaFoldDB" id="A0A6B8RS99"/>
<dbReference type="Proteomes" id="UP000426246">
    <property type="component" value="Chromosome"/>
</dbReference>
<protein>
    <recommendedName>
        <fullName evidence="3">TcaA protein NTF2-like domain-containing protein</fullName>
    </recommendedName>
</protein>
<evidence type="ECO:0000256" key="2">
    <source>
        <dbReference type="SAM" id="SignalP"/>
    </source>
</evidence>